<feature type="region of interest" description="Disordered" evidence="7">
    <location>
        <begin position="465"/>
        <end position="510"/>
    </location>
</feature>
<evidence type="ECO:0000313" key="10">
    <source>
        <dbReference type="Proteomes" id="UP000823561"/>
    </source>
</evidence>
<keyword evidence="1" id="KW-0479">Metal-binding</keyword>
<feature type="region of interest" description="Disordered" evidence="7">
    <location>
        <begin position="652"/>
        <end position="683"/>
    </location>
</feature>
<evidence type="ECO:0000256" key="1">
    <source>
        <dbReference type="ARBA" id="ARBA00022723"/>
    </source>
</evidence>
<feature type="domain" description="C2H2-type" evidence="8">
    <location>
        <begin position="632"/>
        <end position="660"/>
    </location>
</feature>
<dbReference type="Pfam" id="PF00096">
    <property type="entry name" value="zf-C2H2"/>
    <property type="match status" value="1"/>
</dbReference>
<comment type="caution">
    <text evidence="9">The sequence shown here is derived from an EMBL/GenBank/DDBJ whole genome shotgun (WGS) entry which is preliminary data.</text>
</comment>
<evidence type="ECO:0000259" key="8">
    <source>
        <dbReference type="PROSITE" id="PS50157"/>
    </source>
</evidence>
<feature type="compositionally biased region" description="Polar residues" evidence="7">
    <location>
        <begin position="243"/>
        <end position="257"/>
    </location>
</feature>
<keyword evidence="2" id="KW-0677">Repeat</keyword>
<keyword evidence="4" id="KW-0862">Zinc</keyword>
<name>A0AAV6HI03_9TELE</name>
<evidence type="ECO:0000256" key="4">
    <source>
        <dbReference type="ARBA" id="ARBA00022833"/>
    </source>
</evidence>
<dbReference type="GO" id="GO:0005634">
    <property type="term" value="C:nucleus"/>
    <property type="evidence" value="ECO:0007669"/>
    <property type="project" value="TreeGrafter"/>
</dbReference>
<evidence type="ECO:0000256" key="5">
    <source>
        <dbReference type="ARBA" id="ARBA00023242"/>
    </source>
</evidence>
<dbReference type="GO" id="GO:0000978">
    <property type="term" value="F:RNA polymerase II cis-regulatory region sequence-specific DNA binding"/>
    <property type="evidence" value="ECO:0007669"/>
    <property type="project" value="TreeGrafter"/>
</dbReference>
<evidence type="ECO:0000256" key="6">
    <source>
        <dbReference type="PROSITE-ProRule" id="PRU00042"/>
    </source>
</evidence>
<gene>
    <name evidence="9" type="ORF">AALO_G00017720</name>
</gene>
<evidence type="ECO:0000256" key="3">
    <source>
        <dbReference type="ARBA" id="ARBA00022771"/>
    </source>
</evidence>
<dbReference type="FunFam" id="3.30.160.60:FF:000702">
    <property type="entry name" value="Transcription factor E4F1 isoform 1"/>
    <property type="match status" value="1"/>
</dbReference>
<reference evidence="9 10" key="1">
    <citation type="submission" date="2020-10" db="EMBL/GenBank/DDBJ databases">
        <title>Chromosome-scale genome assembly of the Allis shad, Alosa alosa.</title>
        <authorList>
            <person name="Margot Z."/>
            <person name="Christophe K."/>
            <person name="Cabau C."/>
            <person name="Louis A."/>
            <person name="Berthelot C."/>
            <person name="Parey E."/>
            <person name="Roest Crollius H."/>
            <person name="Montfort J."/>
            <person name="Robinson-Rechavi M."/>
            <person name="Bucao C."/>
            <person name="Bouchez O."/>
            <person name="Gislard M."/>
            <person name="Lluch J."/>
            <person name="Milhes M."/>
            <person name="Lampietro C."/>
            <person name="Lopez Roques C."/>
            <person name="Donnadieu C."/>
            <person name="Braasch I."/>
            <person name="Desvignes T."/>
            <person name="Postlethwait J."/>
            <person name="Bobe J."/>
            <person name="Guiguen Y."/>
        </authorList>
    </citation>
    <scope>NUCLEOTIDE SEQUENCE [LARGE SCALE GENOMIC DNA]</scope>
    <source>
        <strain evidence="9">M-15738</strain>
        <tissue evidence="9">Blood</tissue>
    </source>
</reference>
<dbReference type="PROSITE" id="PS00028">
    <property type="entry name" value="ZINC_FINGER_C2H2_1"/>
    <property type="match status" value="4"/>
</dbReference>
<dbReference type="GO" id="GO:0008270">
    <property type="term" value="F:zinc ion binding"/>
    <property type="evidence" value="ECO:0007669"/>
    <property type="project" value="UniProtKB-KW"/>
</dbReference>
<protein>
    <recommendedName>
        <fullName evidence="8">C2H2-type domain-containing protein</fullName>
    </recommendedName>
</protein>
<feature type="domain" description="C2H2-type" evidence="8">
    <location>
        <begin position="576"/>
        <end position="603"/>
    </location>
</feature>
<dbReference type="FunFam" id="3.30.160.60:FF:002452">
    <property type="entry name" value="zinc finger protein 142 isoform X4"/>
    <property type="match status" value="1"/>
</dbReference>
<sequence>MTSPQMRMNGLKDIYQDIPPVTLRLAEDRVTSHLYCSSTEGMEARVSSLVEAFLVEVYRCRVCKFTSSIKASISTHVAETHDLSSLTCLEKDNSESADVGLEVEESEVLNQNDTPYDLDGELHSKDGEDHMDHIGLERMSFLLPMYGMLQNISPQSCEMGLSSNSESSLHVEETCEVNTLFAENGNGEDSEEESVFQLRDSRTDLPNALSCRLDSDVDDEEMAQSAHLMTLGLCRISSNKVHQQSSIPDSKPASGTQDPGDFIEDKQTSLSVPETLQQIEEDGSMSCILCHVVVSNRSLLDVHLKCHNGPQEFRCPRCGVEAQEWTDMECHWRGHSKRRGARPHRCTVCHKTFQCKDARRAHEQKHKRRKQAQTQPRTVLLQCPSCDEWCQSTSEFELHKRSHCQGGFKCPQCDFLENSWKKVHRHIQTKHKYLEKRKKKCQELHNHLNENSQKPKMFEPDTWYQPVKKRTKQMTTEKEREGQSNGHPQEQTLRLKKNTGGHPQEQTLRLKKNTGGRKEFCCTLCDRKFSTKMTMRRHMGIHQGDKPFECPHCDYCTRLKASLEQHLRVHTGEKPFKCTQCSYASIDRSSLRRHLRTHTQEKPYCCQYCSYSSIQKKSLDLHLRRHHTGESFPCHLCKYTTPDRQLLVRHVRKHHSSENSPLLSQKTASACPVPSRNATKPAD</sequence>
<dbReference type="Proteomes" id="UP000823561">
    <property type="component" value="Chromosome 1"/>
</dbReference>
<evidence type="ECO:0000313" key="9">
    <source>
        <dbReference type="EMBL" id="KAG5286690.1"/>
    </source>
</evidence>
<feature type="domain" description="C2H2-type" evidence="8">
    <location>
        <begin position="604"/>
        <end position="632"/>
    </location>
</feature>
<dbReference type="PANTHER" id="PTHR24393">
    <property type="entry name" value="ZINC FINGER PROTEIN"/>
    <property type="match status" value="1"/>
</dbReference>
<organism evidence="9 10">
    <name type="scientific">Alosa alosa</name>
    <name type="common">allis shad</name>
    <dbReference type="NCBI Taxonomy" id="278164"/>
    <lineage>
        <taxon>Eukaryota</taxon>
        <taxon>Metazoa</taxon>
        <taxon>Chordata</taxon>
        <taxon>Craniata</taxon>
        <taxon>Vertebrata</taxon>
        <taxon>Euteleostomi</taxon>
        <taxon>Actinopterygii</taxon>
        <taxon>Neopterygii</taxon>
        <taxon>Teleostei</taxon>
        <taxon>Clupei</taxon>
        <taxon>Clupeiformes</taxon>
        <taxon>Clupeoidei</taxon>
        <taxon>Clupeidae</taxon>
        <taxon>Alosa</taxon>
    </lineage>
</organism>
<feature type="domain" description="C2H2-type" evidence="8">
    <location>
        <begin position="520"/>
        <end position="547"/>
    </location>
</feature>
<feature type="region of interest" description="Disordered" evidence="7">
    <location>
        <begin position="243"/>
        <end position="270"/>
    </location>
</feature>
<proteinExistence type="predicted"/>
<dbReference type="Gene3D" id="3.30.160.60">
    <property type="entry name" value="Classic Zinc Finger"/>
    <property type="match status" value="5"/>
</dbReference>
<feature type="compositionally biased region" description="Polar residues" evidence="7">
    <location>
        <begin position="658"/>
        <end position="668"/>
    </location>
</feature>
<accession>A0AAV6HI03</accession>
<dbReference type="PANTHER" id="PTHR24393:SF163">
    <property type="entry name" value="GASTRULA ZINC FINGER PROTEIN XLCGF7.1-LIKE"/>
    <property type="match status" value="1"/>
</dbReference>
<dbReference type="GO" id="GO:0001228">
    <property type="term" value="F:DNA-binding transcription activator activity, RNA polymerase II-specific"/>
    <property type="evidence" value="ECO:0007669"/>
    <property type="project" value="TreeGrafter"/>
</dbReference>
<keyword evidence="3 6" id="KW-0863">Zinc-finger</keyword>
<dbReference type="EMBL" id="JADWDJ010000001">
    <property type="protein sequence ID" value="KAG5286690.1"/>
    <property type="molecule type" value="Genomic_DNA"/>
</dbReference>
<feature type="domain" description="C2H2-type" evidence="8">
    <location>
        <begin position="548"/>
        <end position="575"/>
    </location>
</feature>
<feature type="compositionally biased region" description="Polar residues" evidence="7">
    <location>
        <begin position="483"/>
        <end position="492"/>
    </location>
</feature>
<dbReference type="SMART" id="SM00355">
    <property type="entry name" value="ZnF_C2H2"/>
    <property type="match status" value="11"/>
</dbReference>
<evidence type="ECO:0000256" key="7">
    <source>
        <dbReference type="SAM" id="MobiDB-lite"/>
    </source>
</evidence>
<dbReference type="SUPFAM" id="SSF57667">
    <property type="entry name" value="beta-beta-alpha zinc fingers"/>
    <property type="match status" value="3"/>
</dbReference>
<dbReference type="InterPro" id="IPR013087">
    <property type="entry name" value="Znf_C2H2_type"/>
</dbReference>
<dbReference type="PROSITE" id="PS50157">
    <property type="entry name" value="ZINC_FINGER_C2H2_2"/>
    <property type="match status" value="6"/>
</dbReference>
<keyword evidence="10" id="KW-1185">Reference proteome</keyword>
<keyword evidence="5" id="KW-0539">Nucleus</keyword>
<dbReference type="AlphaFoldDB" id="A0AAV6HI03"/>
<evidence type="ECO:0000256" key="2">
    <source>
        <dbReference type="ARBA" id="ARBA00022737"/>
    </source>
</evidence>
<dbReference type="Pfam" id="PF13909">
    <property type="entry name" value="zf-H2C2_5"/>
    <property type="match status" value="1"/>
</dbReference>
<feature type="domain" description="C2H2-type" evidence="8">
    <location>
        <begin position="344"/>
        <end position="371"/>
    </location>
</feature>
<dbReference type="InterPro" id="IPR036236">
    <property type="entry name" value="Znf_C2H2_sf"/>
</dbReference>